<sequence>MAEDDQLTTVTFFEVESDIDTNDDDDDDRVYSQHEQMDDSLDDSDDQDSTEPMDDDQDLDPVTYHHHQSTDTEIDHPRQSEDTIQSVASEQSSVGPTSPIVMTPSISMESIERDPCPHHEIQIHHLRVFAGNIGQGPMFCSFNINASTTADDLLKNALERFDIQDLANDPSITVEYYLAVQGADGDDCVLAPQDKPLGIFKTLTASLTTPMPDRQHVSHKITPPAVRRKRSSSFGSHEQTSYEEDSVIRFYLHRRIKRESHVLYIKVCLYPDPSPPMLFKKKKMPTTEIDRMDKIIPVAFDASVATVIAVALEKFHVPDSQPEQQSDDDSIHDDMTSFFMSVSDASGNETRLFVHETMSTILDNHRQQADDLITSDLLFILRPCESETGFLTPLPTSPSSTSMTKERRPSILDMLSEAAKESSSSSSTPTPGEQPSVTPKDLIVPQPSPNHHHPQHAHPLPPHQDTIEPARPYVCPHHLQQAQPSSLPPSAPIPGPTPIAAAPASAIPALKPSSTPSTPIPRTPSPPSAEEPAHQGHKKSRKDLAASSHSNSLKQQFKRWVGWGSNKQAKKPAMINTHYQPLNVSTPNLHTSSAPSSTSGIHDNTAVPWKPHSAIHVASPTKSIPSDTLRPHAHSEINLASSTASYSQQPISAPVTPVTPTSHPQHARPPPITTDHPTPSPWPQVDSAMMVHDAAYSPPGLASTPPPPLPAKTNNDSQISGVSTLTTTTGSISFVSLPADDEDQTSADDNDSLYSDPDGIIQHHQQMMHHHHPVNHGAPQSQTWANSHSPVSHLHGHPHPNQLHPYRSHHQQPRQPPHHQQPRGRSASGQQDEFNTDLFLLMTQGVNYLEARERTQWDDDDMGYQYHPWNRQLHKQQDIVINPAAASPSILSQDSGQASASSSASSSSTLRPAPPDFPRLPPSLCPHRTRICAMFRWKKRWSPHL</sequence>
<feature type="region of interest" description="Disordered" evidence="1">
    <location>
        <begin position="641"/>
        <end position="723"/>
    </location>
</feature>
<feature type="domain" description="Ras-associating" evidence="2">
    <location>
        <begin position="124"/>
        <end position="203"/>
    </location>
</feature>
<dbReference type="InterPro" id="IPR000159">
    <property type="entry name" value="RA_dom"/>
</dbReference>
<dbReference type="InterPro" id="IPR029071">
    <property type="entry name" value="Ubiquitin-like_domsf"/>
</dbReference>
<feature type="compositionally biased region" description="Polar residues" evidence="1">
    <location>
        <begin position="778"/>
        <end position="790"/>
    </location>
</feature>
<feature type="compositionally biased region" description="Low complexity" evidence="1">
    <location>
        <begin position="898"/>
        <end position="911"/>
    </location>
</feature>
<feature type="compositionally biased region" description="Pro residues" evidence="1">
    <location>
        <begin position="518"/>
        <end position="529"/>
    </location>
</feature>
<feature type="compositionally biased region" description="Basic residues" evidence="1">
    <location>
        <begin position="806"/>
        <end position="822"/>
    </location>
</feature>
<dbReference type="STRING" id="101127.A0A1X2GI27"/>
<feature type="compositionally biased region" description="Polar residues" evidence="1">
    <location>
        <begin position="428"/>
        <end position="437"/>
    </location>
</feature>
<dbReference type="GO" id="GO:0007165">
    <property type="term" value="P:signal transduction"/>
    <property type="evidence" value="ECO:0007669"/>
    <property type="project" value="InterPro"/>
</dbReference>
<evidence type="ECO:0000259" key="2">
    <source>
        <dbReference type="Pfam" id="PF00788"/>
    </source>
</evidence>
<feature type="region of interest" description="Disordered" evidence="1">
    <location>
        <begin position="738"/>
        <end position="830"/>
    </location>
</feature>
<dbReference type="Pfam" id="PF00788">
    <property type="entry name" value="RA"/>
    <property type="match status" value="1"/>
</dbReference>
<feature type="compositionally biased region" description="Acidic residues" evidence="1">
    <location>
        <begin position="38"/>
        <end position="59"/>
    </location>
</feature>
<dbReference type="SUPFAM" id="SSF54236">
    <property type="entry name" value="Ubiquitin-like"/>
    <property type="match status" value="1"/>
</dbReference>
<feature type="region of interest" description="Disordered" evidence="1">
    <location>
        <begin position="416"/>
        <end position="553"/>
    </location>
</feature>
<dbReference type="EMBL" id="MCGT01000014">
    <property type="protein sequence ID" value="ORX54156.1"/>
    <property type="molecule type" value="Genomic_DNA"/>
</dbReference>
<keyword evidence="4" id="KW-1185">Reference proteome</keyword>
<gene>
    <name evidence="3" type="ORF">DM01DRAFT_1042466</name>
</gene>
<name>A0A1X2GI27_9FUNG</name>
<dbReference type="CDD" id="cd17043">
    <property type="entry name" value="RA"/>
    <property type="match status" value="1"/>
</dbReference>
<organism evidence="3 4">
    <name type="scientific">Hesseltinella vesiculosa</name>
    <dbReference type="NCBI Taxonomy" id="101127"/>
    <lineage>
        <taxon>Eukaryota</taxon>
        <taxon>Fungi</taxon>
        <taxon>Fungi incertae sedis</taxon>
        <taxon>Mucoromycota</taxon>
        <taxon>Mucoromycotina</taxon>
        <taxon>Mucoromycetes</taxon>
        <taxon>Mucorales</taxon>
        <taxon>Cunninghamellaceae</taxon>
        <taxon>Hesseltinella</taxon>
    </lineage>
</organism>
<evidence type="ECO:0000256" key="1">
    <source>
        <dbReference type="SAM" id="MobiDB-lite"/>
    </source>
</evidence>
<feature type="compositionally biased region" description="Acidic residues" evidence="1">
    <location>
        <begin position="739"/>
        <end position="751"/>
    </location>
</feature>
<feature type="compositionally biased region" description="Pro residues" evidence="1">
    <location>
        <begin position="667"/>
        <end position="682"/>
    </location>
</feature>
<feature type="compositionally biased region" description="Acidic residues" evidence="1">
    <location>
        <begin position="15"/>
        <end position="28"/>
    </location>
</feature>
<feature type="region of interest" description="Disordered" evidence="1">
    <location>
        <begin position="211"/>
        <end position="238"/>
    </location>
</feature>
<protein>
    <recommendedName>
        <fullName evidence="2">Ras-associating domain-containing protein</fullName>
    </recommendedName>
</protein>
<comment type="caution">
    <text evidence="3">The sequence shown here is derived from an EMBL/GenBank/DDBJ whole genome shotgun (WGS) entry which is preliminary data.</text>
</comment>
<feature type="compositionally biased region" description="Pro residues" evidence="1">
    <location>
        <begin position="486"/>
        <end position="497"/>
    </location>
</feature>
<evidence type="ECO:0000313" key="4">
    <source>
        <dbReference type="Proteomes" id="UP000242146"/>
    </source>
</evidence>
<dbReference type="Proteomes" id="UP000242146">
    <property type="component" value="Unassembled WGS sequence"/>
</dbReference>
<dbReference type="AlphaFoldDB" id="A0A1X2GI27"/>
<feature type="compositionally biased region" description="Low complexity" evidence="1">
    <location>
        <begin position="498"/>
        <end position="517"/>
    </location>
</feature>
<feature type="compositionally biased region" description="Basic and acidic residues" evidence="1">
    <location>
        <begin position="68"/>
        <end position="81"/>
    </location>
</feature>
<proteinExistence type="predicted"/>
<evidence type="ECO:0000313" key="3">
    <source>
        <dbReference type="EMBL" id="ORX54156.1"/>
    </source>
</evidence>
<dbReference type="OrthoDB" id="196165at2759"/>
<reference evidence="3 4" key="1">
    <citation type="submission" date="2016-07" db="EMBL/GenBank/DDBJ databases">
        <title>Pervasive Adenine N6-methylation of Active Genes in Fungi.</title>
        <authorList>
            <consortium name="DOE Joint Genome Institute"/>
            <person name="Mondo S.J."/>
            <person name="Dannebaum R.O."/>
            <person name="Kuo R.C."/>
            <person name="Labutti K."/>
            <person name="Haridas S."/>
            <person name="Kuo A."/>
            <person name="Salamov A."/>
            <person name="Ahrendt S.R."/>
            <person name="Lipzen A."/>
            <person name="Sullivan W."/>
            <person name="Andreopoulos W.B."/>
            <person name="Clum A."/>
            <person name="Lindquist E."/>
            <person name="Daum C."/>
            <person name="Ramamoorthy G.K."/>
            <person name="Gryganskyi A."/>
            <person name="Culley D."/>
            <person name="Magnuson J.K."/>
            <person name="James T.Y."/>
            <person name="O'Malley M.A."/>
            <person name="Stajich J.E."/>
            <person name="Spatafora J.W."/>
            <person name="Visel A."/>
            <person name="Grigoriev I.V."/>
        </authorList>
    </citation>
    <scope>NUCLEOTIDE SEQUENCE [LARGE SCALE GENOMIC DNA]</scope>
    <source>
        <strain evidence="3 4">NRRL 3301</strain>
    </source>
</reference>
<feature type="compositionally biased region" description="Polar residues" evidence="1">
    <location>
        <begin position="82"/>
        <end position="96"/>
    </location>
</feature>
<feature type="compositionally biased region" description="Polar residues" evidence="1">
    <location>
        <begin position="641"/>
        <end position="651"/>
    </location>
</feature>
<feature type="region of interest" description="Disordered" evidence="1">
    <location>
        <begin position="889"/>
        <end position="922"/>
    </location>
</feature>
<feature type="compositionally biased region" description="Pro residues" evidence="1">
    <location>
        <begin position="912"/>
        <end position="922"/>
    </location>
</feature>
<feature type="region of interest" description="Disordered" evidence="1">
    <location>
        <begin position="1"/>
        <end position="100"/>
    </location>
</feature>
<accession>A0A1X2GI27</accession>